<dbReference type="OrthoDB" id="278280at2759"/>
<proteinExistence type="predicted"/>
<accession>A0A1C7MZL5</accession>
<evidence type="ECO:0000313" key="7">
    <source>
        <dbReference type="EMBL" id="OBZ82287.1"/>
    </source>
</evidence>
<evidence type="ECO:0000256" key="3">
    <source>
        <dbReference type="ARBA" id="ARBA00022833"/>
    </source>
</evidence>
<sequence>MPPKKQQQNKKEKEKKMKAADDKTFGMKNKNKSAKVQRYIQQVQSQAKHNAQQGKDNKLDNAAAKKAEEQRKREEFAEMFKPVQTPQKVPFGVDPKTVLCQYFKAGNCERGAKCKFSHDLNVGRKVEKKDLYTDNRQEDTMENWDQKKLEEVVKSKSGKQPPTDIVCKYFLEAIESSKYGWFWECPNGGVNCKYRHALPPGFVLKSKAAKTEDKEEISLEEFLETERHKLGPNLTPVTLESFQQWKKNRVDKREAEEATLRKSKETRMKAGRSQGMSGRDLFDFNPALAQDLDDDEDAIDFSAYDRAEAEKERDRLENEKFLSQNMGNMSLQNDAVAAQ</sequence>
<dbReference type="Proteomes" id="UP000093000">
    <property type="component" value="Unassembled WGS sequence"/>
</dbReference>
<dbReference type="InParanoid" id="A0A1C7MZL5"/>
<feature type="compositionally biased region" description="Basic and acidic residues" evidence="5">
    <location>
        <begin position="303"/>
        <end position="320"/>
    </location>
</feature>
<reference evidence="7 8" key="1">
    <citation type="submission" date="2016-03" db="EMBL/GenBank/DDBJ databases">
        <title>Choanephora cucurbitarum.</title>
        <authorList>
            <person name="Min B."/>
            <person name="Park H."/>
            <person name="Park J.-H."/>
            <person name="Shin H.-D."/>
            <person name="Choi I.-G."/>
        </authorList>
    </citation>
    <scope>NUCLEOTIDE SEQUENCE [LARGE SCALE GENOMIC DNA]</scope>
    <source>
        <strain evidence="7 8">KUS-F28377</strain>
    </source>
</reference>
<evidence type="ECO:0000313" key="8">
    <source>
        <dbReference type="Proteomes" id="UP000093000"/>
    </source>
</evidence>
<dbReference type="GO" id="GO:0003729">
    <property type="term" value="F:mRNA binding"/>
    <property type="evidence" value="ECO:0007669"/>
    <property type="project" value="TreeGrafter"/>
</dbReference>
<dbReference type="PANTHER" id="PTHR12681:SF0">
    <property type="entry name" value="ZINC FINGER CCCH DOMAIN-CONTAINING PROTEIN 15"/>
    <property type="match status" value="1"/>
</dbReference>
<evidence type="ECO:0000256" key="2">
    <source>
        <dbReference type="ARBA" id="ARBA00022771"/>
    </source>
</evidence>
<dbReference type="InterPro" id="IPR000571">
    <property type="entry name" value="Znf_CCCH"/>
</dbReference>
<dbReference type="EMBL" id="LUGH01000904">
    <property type="protein sequence ID" value="OBZ82287.1"/>
    <property type="molecule type" value="Genomic_DNA"/>
</dbReference>
<feature type="compositionally biased region" description="Basic and acidic residues" evidence="5">
    <location>
        <begin position="9"/>
        <end position="25"/>
    </location>
</feature>
<feature type="region of interest" description="Disordered" evidence="5">
    <location>
        <begin position="1"/>
        <end position="81"/>
    </location>
</feature>
<dbReference type="InterPro" id="IPR032378">
    <property type="entry name" value="ZC3H15/TMA46_C"/>
</dbReference>
<feature type="domain" description="C3H1-type" evidence="6">
    <location>
        <begin position="94"/>
        <end position="121"/>
    </location>
</feature>
<dbReference type="Pfam" id="PF16543">
    <property type="entry name" value="DFRP_C"/>
    <property type="match status" value="1"/>
</dbReference>
<feature type="domain" description="C3H1-type" evidence="6">
    <location>
        <begin position="161"/>
        <end position="199"/>
    </location>
</feature>
<name>A0A1C7MZL5_9FUNG</name>
<dbReference type="GO" id="GO:0002181">
    <property type="term" value="P:cytoplasmic translation"/>
    <property type="evidence" value="ECO:0007669"/>
    <property type="project" value="EnsemblFungi"/>
</dbReference>
<feature type="compositionally biased region" description="Basic and acidic residues" evidence="5">
    <location>
        <begin position="55"/>
        <end position="78"/>
    </location>
</feature>
<keyword evidence="2 4" id="KW-0863">Zinc-finger</keyword>
<keyword evidence="1 4" id="KW-0479">Metal-binding</keyword>
<organism evidence="7 8">
    <name type="scientific">Choanephora cucurbitarum</name>
    <dbReference type="NCBI Taxonomy" id="101091"/>
    <lineage>
        <taxon>Eukaryota</taxon>
        <taxon>Fungi</taxon>
        <taxon>Fungi incertae sedis</taxon>
        <taxon>Mucoromycota</taxon>
        <taxon>Mucoromycotina</taxon>
        <taxon>Mucoromycetes</taxon>
        <taxon>Mucorales</taxon>
        <taxon>Mucorineae</taxon>
        <taxon>Choanephoraceae</taxon>
        <taxon>Choanephoroideae</taxon>
        <taxon>Choanephora</taxon>
    </lineage>
</organism>
<dbReference type="STRING" id="101091.A0A1C7MZL5"/>
<feature type="zinc finger region" description="C3H1-type" evidence="4">
    <location>
        <begin position="161"/>
        <end position="199"/>
    </location>
</feature>
<dbReference type="PROSITE" id="PS50103">
    <property type="entry name" value="ZF_C3H1"/>
    <property type="match status" value="2"/>
</dbReference>
<dbReference type="Gene3D" id="4.10.1000.10">
    <property type="entry name" value="Zinc finger, CCCH-type"/>
    <property type="match status" value="1"/>
</dbReference>
<dbReference type="Gene3D" id="6.20.400.10">
    <property type="match status" value="1"/>
</dbReference>
<dbReference type="GO" id="GO:0008270">
    <property type="term" value="F:zinc ion binding"/>
    <property type="evidence" value="ECO:0007669"/>
    <property type="project" value="UniProtKB-KW"/>
</dbReference>
<dbReference type="Pfam" id="PF00642">
    <property type="entry name" value="zf-CCCH"/>
    <property type="match status" value="1"/>
</dbReference>
<feature type="compositionally biased region" description="Polar residues" evidence="5">
    <location>
        <begin position="39"/>
        <end position="54"/>
    </location>
</feature>
<evidence type="ECO:0000256" key="4">
    <source>
        <dbReference type="PROSITE-ProRule" id="PRU00723"/>
    </source>
</evidence>
<evidence type="ECO:0000256" key="1">
    <source>
        <dbReference type="ARBA" id="ARBA00022723"/>
    </source>
</evidence>
<gene>
    <name evidence="7" type="ORF">A0J61_09661</name>
</gene>
<dbReference type="SMART" id="SM00356">
    <property type="entry name" value="ZnF_C3H1"/>
    <property type="match status" value="2"/>
</dbReference>
<keyword evidence="3 4" id="KW-0862">Zinc</keyword>
<feature type="compositionally biased region" description="Basic and acidic residues" evidence="5">
    <location>
        <begin position="251"/>
        <end position="268"/>
    </location>
</feature>
<comment type="caution">
    <text evidence="7">The sequence shown here is derived from an EMBL/GenBank/DDBJ whole genome shotgun (WGS) entry which is preliminary data.</text>
</comment>
<dbReference type="SUPFAM" id="SSF90229">
    <property type="entry name" value="CCCH zinc finger"/>
    <property type="match status" value="1"/>
</dbReference>
<feature type="zinc finger region" description="C3H1-type" evidence="4">
    <location>
        <begin position="94"/>
        <end position="121"/>
    </location>
</feature>
<dbReference type="PANTHER" id="PTHR12681">
    <property type="entry name" value="ZINC FINGER-CONTAINING PROTEIN P48ZNF"/>
    <property type="match status" value="1"/>
</dbReference>
<dbReference type="InterPro" id="IPR036855">
    <property type="entry name" value="Znf_CCCH_sf"/>
</dbReference>
<dbReference type="AlphaFoldDB" id="A0A1C7MZL5"/>
<protein>
    <submittedName>
        <fullName evidence="7">Zinc finger CCCH domain-containing protein 11</fullName>
    </submittedName>
</protein>
<feature type="compositionally biased region" description="Polar residues" evidence="5">
    <location>
        <begin position="321"/>
        <end position="333"/>
    </location>
</feature>
<evidence type="ECO:0000256" key="5">
    <source>
        <dbReference type="SAM" id="MobiDB-lite"/>
    </source>
</evidence>
<feature type="region of interest" description="Disordered" evidence="5">
    <location>
        <begin position="248"/>
        <end position="280"/>
    </location>
</feature>
<evidence type="ECO:0000259" key="6">
    <source>
        <dbReference type="PROSITE" id="PS50103"/>
    </source>
</evidence>
<dbReference type="GO" id="GO:0005829">
    <property type="term" value="C:cytosol"/>
    <property type="evidence" value="ECO:0007669"/>
    <property type="project" value="TreeGrafter"/>
</dbReference>
<feature type="region of interest" description="Disordered" evidence="5">
    <location>
        <begin position="303"/>
        <end position="339"/>
    </location>
</feature>
<dbReference type="FunCoup" id="A0A1C7MZL5">
    <property type="interactions" value="1143"/>
</dbReference>
<keyword evidence="8" id="KW-1185">Reference proteome</keyword>